<comment type="caution">
    <text evidence="3">The sequence shown here is derived from an EMBL/GenBank/DDBJ whole genome shotgun (WGS) entry which is preliminary data.</text>
</comment>
<keyword evidence="4" id="KW-1185">Reference proteome</keyword>
<evidence type="ECO:0000256" key="1">
    <source>
        <dbReference type="ARBA" id="ARBA00022679"/>
    </source>
</evidence>
<dbReference type="GO" id="GO:0016747">
    <property type="term" value="F:acyltransferase activity, transferring groups other than amino-acyl groups"/>
    <property type="evidence" value="ECO:0007669"/>
    <property type="project" value="UniProtKB-ARBA"/>
</dbReference>
<keyword evidence="1" id="KW-0808">Transferase</keyword>
<dbReference type="Proteomes" id="UP001604336">
    <property type="component" value="Unassembled WGS sequence"/>
</dbReference>
<proteinExistence type="predicted"/>
<keyword evidence="2" id="KW-0012">Acyltransferase</keyword>
<dbReference type="InterPro" id="IPR051504">
    <property type="entry name" value="Plant_metabolite_acyltrans"/>
</dbReference>
<accession>A0ABD1PTX1</accession>
<dbReference type="EMBL" id="JBFOLK010000013">
    <property type="protein sequence ID" value="KAL2466404.1"/>
    <property type="molecule type" value="Genomic_DNA"/>
</dbReference>
<dbReference type="Pfam" id="PF02458">
    <property type="entry name" value="Transferase"/>
    <property type="match status" value="1"/>
</dbReference>
<evidence type="ECO:0000256" key="2">
    <source>
        <dbReference type="ARBA" id="ARBA00023315"/>
    </source>
</evidence>
<organism evidence="3 4">
    <name type="scientific">Abeliophyllum distichum</name>
    <dbReference type="NCBI Taxonomy" id="126358"/>
    <lineage>
        <taxon>Eukaryota</taxon>
        <taxon>Viridiplantae</taxon>
        <taxon>Streptophyta</taxon>
        <taxon>Embryophyta</taxon>
        <taxon>Tracheophyta</taxon>
        <taxon>Spermatophyta</taxon>
        <taxon>Magnoliopsida</taxon>
        <taxon>eudicotyledons</taxon>
        <taxon>Gunneridae</taxon>
        <taxon>Pentapetalae</taxon>
        <taxon>asterids</taxon>
        <taxon>lamiids</taxon>
        <taxon>Lamiales</taxon>
        <taxon>Oleaceae</taxon>
        <taxon>Forsythieae</taxon>
        <taxon>Abeliophyllum</taxon>
    </lineage>
</organism>
<gene>
    <name evidence="3" type="ORF">Adt_42255</name>
</gene>
<dbReference type="InterPro" id="IPR023213">
    <property type="entry name" value="CAT-like_dom_sf"/>
</dbReference>
<dbReference type="AlphaFoldDB" id="A0ABD1PTX1"/>
<name>A0ABD1PTX1_9LAMI</name>
<sequence>MSPSTKIKVIELYSVSPPPGSVPATSLPLTFLDIPWLPFSPDQPLFFYDFPISTIQFTQKILPSLNHSLSFTLQYFFPFSGKLVVPPKPNKPSIVYTEGDSISVTVVESDGDFSYLSGNSARKFQDLHCLVPKLPPSELVGDGEKDPLLAIQITVFPGCGICMGFALRPVVADGRTFDNFLKMWASFTCKNRGEDLQCLEATHDRSVIHDPSGLESTFLKEWWKIKNSEKEGFLHSTRSNFHEMVRSTFVLGKPEMEKIKKWILTRSEKLYGSKQMLLSPYVLTCAFVWVCWMKTHWPINEDSEEVHCFGFVAGGMTRLNYPVPTSYVGNYVAFGRLGTMRKDLMAENGIVHAAKIIGNTIKKLDGDVLGDAKNWISKWKMLLESELHVTIIGSPKLKFYSLDFGWGKAQKN</sequence>
<protein>
    <submittedName>
        <fullName evidence="3">Coumaroyl-CoA:anthocyanidin 3-O-glucoside-6''-O-coumaroyltransferase 1</fullName>
    </submittedName>
</protein>
<reference evidence="4" key="1">
    <citation type="submission" date="2024-07" db="EMBL/GenBank/DDBJ databases">
        <title>Two chromosome-level genome assemblies of Korean endemic species Abeliophyllum distichum and Forsythia ovata (Oleaceae).</title>
        <authorList>
            <person name="Jang H."/>
        </authorList>
    </citation>
    <scope>NUCLEOTIDE SEQUENCE [LARGE SCALE GENOMIC DNA]</scope>
</reference>
<dbReference type="Gene3D" id="3.30.559.10">
    <property type="entry name" value="Chloramphenicol acetyltransferase-like domain"/>
    <property type="match status" value="2"/>
</dbReference>
<evidence type="ECO:0000313" key="3">
    <source>
        <dbReference type="EMBL" id="KAL2466404.1"/>
    </source>
</evidence>
<evidence type="ECO:0000313" key="4">
    <source>
        <dbReference type="Proteomes" id="UP001604336"/>
    </source>
</evidence>
<dbReference type="PANTHER" id="PTHR31625">
    <property type="match status" value="1"/>
</dbReference>